<dbReference type="SUPFAM" id="SSF56672">
    <property type="entry name" value="DNA/RNA polymerases"/>
    <property type="match status" value="1"/>
</dbReference>
<gene>
    <name evidence="2" type="ORF">MEUPH1_LOCUS24279</name>
</gene>
<dbReference type="CDD" id="cd09076">
    <property type="entry name" value="L1-EN"/>
    <property type="match status" value="1"/>
</dbReference>
<dbReference type="InterPro" id="IPR036691">
    <property type="entry name" value="Endo/exonu/phosph_ase_sf"/>
</dbReference>
<accession>A0AAV0XS06</accession>
<sequence>MWYMERMSLYKPGATLDLVTEIEKYKMKCVALQEIRWEDAGTTKVSQTTIFNGKCEHPYKLGTGFAIHESIIHTVKEFRDISPRISTITIESENFDAVLINAHAPTEEKDEDEKDLFYATLADIFASSTSTIRIVLGDFNAKLGREICYRNVIGNHSLHENTNNNGAKLIDFAVGNGLVIKSTMLPKKDIHKYTWVSPDGRYKNQIDHVLVNYRFKNSVLNVRTMRGADIGSDHLLLGIRIKVKLKKLDKKNPVNSRRLDIDKLENHDIGKLFVNSIKDTLQSKQRIFEGNIDEGREEIRDALSNVANKTLGTKKLKPKPWFNRICEEALQRRKVARQHWLNDTRNEELFARYKTRLRETSNILRGEKRKYVRNIMVNAELDYKAHRARDMYKRINYLTGGYKKKERFLKDNNGSLITTNEELAKKWGDYFDTLLNCEAPDEVYSLNLVAEEEQECPEPSLDEIRFQIKILKNHKSPGEDQIHAELLKKGGEEMTFRLWKLIHRIWLSEKVPEDWKIALVCPIHKKGDKQDCNNYRGIALLSVAYKVFTNCILSRIRTKSEQIIGDYQGGFRPGRSTVDQIFILRQLFQKTWEFDKEMHVLFIDFKKAYDSIHRKSLINILREYNFPQKLVKLIESCIMETFIKIRVGEAETDLISVNSGLRQGDSMSPVLFNLVLEKVIRETNIGPQEGMPLQGSSVALLAYADDLVLMDKSHDGLRSLCGRLEEAAKKVGLQINEDKTEYMVVGRKDSTRMYPSLRVGNHDFNRVKQFKYLGSVLTEKNETDKEVAARIQSGNKCLYGLIRILGSQSLSRDIKLQLYITLLRPIITYGAETWTLRKTEENKLIIFERKILRKIFGPVKDDETEGWRIRKNKELEELFQKPNILNIIQSRRLQWAGHAWRSLNPLLHVVLKENPKGKRSLGRPRLRWEDLIKKDVESLNGGPDWKTKAADRESWRIGCLTGWS</sequence>
<evidence type="ECO:0000259" key="1">
    <source>
        <dbReference type="PROSITE" id="PS50878"/>
    </source>
</evidence>
<dbReference type="CDD" id="cd01650">
    <property type="entry name" value="RT_nLTR_like"/>
    <property type="match status" value="1"/>
</dbReference>
<keyword evidence="3" id="KW-1185">Reference proteome</keyword>
<dbReference type="SUPFAM" id="SSF56219">
    <property type="entry name" value="DNase I-like"/>
    <property type="match status" value="1"/>
</dbReference>
<dbReference type="InterPro" id="IPR043502">
    <property type="entry name" value="DNA/RNA_pol_sf"/>
</dbReference>
<dbReference type="GO" id="GO:0003824">
    <property type="term" value="F:catalytic activity"/>
    <property type="evidence" value="ECO:0007669"/>
    <property type="project" value="InterPro"/>
</dbReference>
<evidence type="ECO:0000313" key="3">
    <source>
        <dbReference type="Proteomes" id="UP001160148"/>
    </source>
</evidence>
<evidence type="ECO:0000313" key="2">
    <source>
        <dbReference type="EMBL" id="CAI6370121.1"/>
    </source>
</evidence>
<dbReference type="EMBL" id="CARXXK010000228">
    <property type="protein sequence ID" value="CAI6370121.1"/>
    <property type="molecule type" value="Genomic_DNA"/>
</dbReference>
<name>A0AAV0XS06_9HEMI</name>
<dbReference type="Proteomes" id="UP001160148">
    <property type="component" value="Unassembled WGS sequence"/>
</dbReference>
<dbReference type="Pfam" id="PF00078">
    <property type="entry name" value="RVT_1"/>
    <property type="match status" value="1"/>
</dbReference>
<dbReference type="AlphaFoldDB" id="A0AAV0XS06"/>
<dbReference type="Pfam" id="PF03372">
    <property type="entry name" value="Exo_endo_phos"/>
    <property type="match status" value="1"/>
</dbReference>
<dbReference type="PANTHER" id="PTHR47027">
    <property type="entry name" value="REVERSE TRANSCRIPTASE DOMAIN-CONTAINING PROTEIN"/>
    <property type="match status" value="1"/>
</dbReference>
<dbReference type="InterPro" id="IPR005135">
    <property type="entry name" value="Endo/exonuclease/phosphatase"/>
</dbReference>
<proteinExistence type="predicted"/>
<dbReference type="Gene3D" id="3.30.70.270">
    <property type="match status" value="1"/>
</dbReference>
<reference evidence="2 3" key="1">
    <citation type="submission" date="2023-01" db="EMBL/GenBank/DDBJ databases">
        <authorList>
            <person name="Whitehead M."/>
        </authorList>
    </citation>
    <scope>NUCLEOTIDE SEQUENCE [LARGE SCALE GENOMIC DNA]</scope>
</reference>
<dbReference type="PANTHER" id="PTHR47027:SF20">
    <property type="entry name" value="REVERSE TRANSCRIPTASE-LIKE PROTEIN WITH RNA-DIRECTED DNA POLYMERASE DOMAIN"/>
    <property type="match status" value="1"/>
</dbReference>
<dbReference type="Gene3D" id="3.60.10.10">
    <property type="entry name" value="Endonuclease/exonuclease/phosphatase"/>
    <property type="match status" value="1"/>
</dbReference>
<protein>
    <recommendedName>
        <fullName evidence="1">Reverse transcriptase domain-containing protein</fullName>
    </recommendedName>
</protein>
<dbReference type="GO" id="GO:0071897">
    <property type="term" value="P:DNA biosynthetic process"/>
    <property type="evidence" value="ECO:0007669"/>
    <property type="project" value="UniProtKB-ARBA"/>
</dbReference>
<dbReference type="PROSITE" id="PS50878">
    <property type="entry name" value="RT_POL"/>
    <property type="match status" value="1"/>
</dbReference>
<comment type="caution">
    <text evidence="2">The sequence shown here is derived from an EMBL/GenBank/DDBJ whole genome shotgun (WGS) entry which is preliminary data.</text>
</comment>
<dbReference type="InterPro" id="IPR000477">
    <property type="entry name" value="RT_dom"/>
</dbReference>
<dbReference type="InterPro" id="IPR043128">
    <property type="entry name" value="Rev_trsase/Diguanyl_cyclase"/>
</dbReference>
<feature type="domain" description="Reverse transcriptase" evidence="1">
    <location>
        <begin position="504"/>
        <end position="777"/>
    </location>
</feature>
<organism evidence="2 3">
    <name type="scientific">Macrosiphum euphorbiae</name>
    <name type="common">potato aphid</name>
    <dbReference type="NCBI Taxonomy" id="13131"/>
    <lineage>
        <taxon>Eukaryota</taxon>
        <taxon>Metazoa</taxon>
        <taxon>Ecdysozoa</taxon>
        <taxon>Arthropoda</taxon>
        <taxon>Hexapoda</taxon>
        <taxon>Insecta</taxon>
        <taxon>Pterygota</taxon>
        <taxon>Neoptera</taxon>
        <taxon>Paraneoptera</taxon>
        <taxon>Hemiptera</taxon>
        <taxon>Sternorrhyncha</taxon>
        <taxon>Aphidomorpha</taxon>
        <taxon>Aphidoidea</taxon>
        <taxon>Aphididae</taxon>
        <taxon>Macrosiphini</taxon>
        <taxon>Macrosiphum</taxon>
    </lineage>
</organism>